<dbReference type="Gene3D" id="3.90.180.10">
    <property type="entry name" value="Medium-chain alcohol dehydrogenases, catalytic domain"/>
    <property type="match status" value="1"/>
</dbReference>
<dbReference type="Pfam" id="PF08240">
    <property type="entry name" value="ADH_N"/>
    <property type="match status" value="1"/>
</dbReference>
<proteinExistence type="predicted"/>
<evidence type="ECO:0000256" key="2">
    <source>
        <dbReference type="ARBA" id="ARBA00022723"/>
    </source>
</evidence>
<dbReference type="HOGENOM" id="CLU_2319932_0_0_1"/>
<evidence type="ECO:0000256" key="1">
    <source>
        <dbReference type="ARBA" id="ARBA00001947"/>
    </source>
</evidence>
<evidence type="ECO:0000256" key="3">
    <source>
        <dbReference type="ARBA" id="ARBA00022833"/>
    </source>
</evidence>
<dbReference type="AlphaFoldDB" id="A0A017RZJ1"/>
<dbReference type="Gene3D" id="3.40.50.720">
    <property type="entry name" value="NAD(P)-binding Rossmann-like Domain"/>
    <property type="match status" value="1"/>
</dbReference>
<gene>
    <name evidence="6" type="ORF">EURHEDRAFT_468094</name>
</gene>
<evidence type="ECO:0000313" key="6">
    <source>
        <dbReference type="EMBL" id="EYE90062.1"/>
    </source>
</evidence>
<dbReference type="InterPro" id="IPR011032">
    <property type="entry name" value="GroES-like_sf"/>
</dbReference>
<dbReference type="STRING" id="1388766.A0A017RZJ1"/>
<dbReference type="PANTHER" id="PTHR42940:SF5">
    <property type="entry name" value="ALCOHOL DEHYDROGENASE 2"/>
    <property type="match status" value="1"/>
</dbReference>
<dbReference type="GO" id="GO:0046872">
    <property type="term" value="F:metal ion binding"/>
    <property type="evidence" value="ECO:0007669"/>
    <property type="project" value="UniProtKB-KW"/>
</dbReference>
<sequence>MGSSCDNVDIKLGDRVGIRWIAFTCGSCAPCMAGADKICQKGQKSGNSRPGIFQEYALDPALYMAPIPDGLSSDIAAPLLRSGVTAYSALKKSRAQSGD</sequence>
<dbReference type="Proteomes" id="UP000019804">
    <property type="component" value="Unassembled WGS sequence"/>
</dbReference>
<dbReference type="EMBL" id="KK088476">
    <property type="protein sequence ID" value="EYE90062.1"/>
    <property type="molecule type" value="Genomic_DNA"/>
</dbReference>
<keyword evidence="4" id="KW-0560">Oxidoreductase</keyword>
<dbReference type="InterPro" id="IPR013154">
    <property type="entry name" value="ADH-like_N"/>
</dbReference>
<evidence type="ECO:0000313" key="7">
    <source>
        <dbReference type="Proteomes" id="UP000019804"/>
    </source>
</evidence>
<keyword evidence="3" id="KW-0862">Zinc</keyword>
<dbReference type="OrthoDB" id="1879366at2759"/>
<dbReference type="SUPFAM" id="SSF50129">
    <property type="entry name" value="GroES-like"/>
    <property type="match status" value="1"/>
</dbReference>
<dbReference type="GO" id="GO:0004022">
    <property type="term" value="F:alcohol dehydrogenase (NAD+) activity"/>
    <property type="evidence" value="ECO:0007669"/>
    <property type="project" value="TreeGrafter"/>
</dbReference>
<keyword evidence="2" id="KW-0479">Metal-binding</keyword>
<evidence type="ECO:0000256" key="4">
    <source>
        <dbReference type="ARBA" id="ARBA00023002"/>
    </source>
</evidence>
<reference evidence="7" key="1">
    <citation type="journal article" date="2014" name="Nat. Commun.">
        <title>Genomic adaptations of the halophilic Dead Sea filamentous fungus Eurotium rubrum.</title>
        <authorList>
            <person name="Kis-Papo T."/>
            <person name="Weig A.R."/>
            <person name="Riley R."/>
            <person name="Persoh D."/>
            <person name="Salamov A."/>
            <person name="Sun H."/>
            <person name="Lipzen A."/>
            <person name="Wasser S.P."/>
            <person name="Rambold G."/>
            <person name="Grigoriev I.V."/>
            <person name="Nevo E."/>
        </authorList>
    </citation>
    <scope>NUCLEOTIDE SEQUENCE [LARGE SCALE GENOMIC DNA]</scope>
    <source>
        <strain evidence="7">CBS 135680</strain>
    </source>
</reference>
<keyword evidence="7" id="KW-1185">Reference proteome</keyword>
<dbReference type="GeneID" id="63700356"/>
<feature type="domain" description="Alcohol dehydrogenase-like N-terminal" evidence="5">
    <location>
        <begin position="9"/>
        <end position="69"/>
    </location>
</feature>
<evidence type="ECO:0000259" key="5">
    <source>
        <dbReference type="Pfam" id="PF08240"/>
    </source>
</evidence>
<protein>
    <submittedName>
        <fullName evidence="6">GroES-like protein</fullName>
    </submittedName>
</protein>
<dbReference type="RefSeq" id="XP_040633752.1">
    <property type="nucleotide sequence ID" value="XM_040785232.1"/>
</dbReference>
<dbReference type="PANTHER" id="PTHR42940">
    <property type="entry name" value="ALCOHOL DEHYDROGENASE 1-RELATED"/>
    <property type="match status" value="1"/>
</dbReference>
<dbReference type="GO" id="GO:0005737">
    <property type="term" value="C:cytoplasm"/>
    <property type="evidence" value="ECO:0007669"/>
    <property type="project" value="TreeGrafter"/>
</dbReference>
<organism evidence="6 7">
    <name type="scientific">Aspergillus ruber (strain CBS 135680)</name>
    <dbReference type="NCBI Taxonomy" id="1388766"/>
    <lineage>
        <taxon>Eukaryota</taxon>
        <taxon>Fungi</taxon>
        <taxon>Dikarya</taxon>
        <taxon>Ascomycota</taxon>
        <taxon>Pezizomycotina</taxon>
        <taxon>Eurotiomycetes</taxon>
        <taxon>Eurotiomycetidae</taxon>
        <taxon>Eurotiales</taxon>
        <taxon>Aspergillaceae</taxon>
        <taxon>Aspergillus</taxon>
        <taxon>Aspergillus subgen. Aspergillus</taxon>
    </lineage>
</organism>
<comment type="cofactor">
    <cofactor evidence="1">
        <name>Zn(2+)</name>
        <dbReference type="ChEBI" id="CHEBI:29105"/>
    </cofactor>
</comment>
<accession>A0A017RZJ1</accession>
<name>A0A017RZJ1_ASPRC</name>